<feature type="transmembrane region" description="Helical" evidence="5">
    <location>
        <begin position="78"/>
        <end position="104"/>
    </location>
</feature>
<keyword evidence="2 5" id="KW-0812">Transmembrane</keyword>
<evidence type="ECO:0000256" key="1">
    <source>
        <dbReference type="ARBA" id="ARBA00004141"/>
    </source>
</evidence>
<comment type="subcellular location">
    <subcellularLocation>
        <location evidence="1">Membrane</location>
        <topology evidence="1">Multi-pass membrane protein</topology>
    </subcellularLocation>
</comment>
<sequence>MSTLLLACGRALLSLFKPGILWHLLWPTLLSALVWVTLGAIFIGDLSEAVRGLLPGIPLVGGWFAQGSSVASHTAGGVFYLLLWLLTLPLIYVTALLLIATIALPAMLERVGEREYPELERRAGGSQWGSAATSIKAALLFVVPFVLCLPLWFIPGAGLVITVLLSARLNRTCFAYDALMHHADAIELERVPREHASQLNMLALGGGLLALVPVINLLAPALSGLCFVHYLLETLRRERQRPLRDISIDAGGMAVLPRDGQ</sequence>
<dbReference type="RefSeq" id="WP_345923207.1">
    <property type="nucleotide sequence ID" value="NZ_JBDIVF010000001.1"/>
</dbReference>
<reference evidence="6 7" key="1">
    <citation type="submission" date="2024-07" db="EMBL/GenBank/DDBJ databases">
        <title>Uliginosibacterium paludis KCTC:42655.</title>
        <authorList>
            <person name="Kim M.K."/>
        </authorList>
    </citation>
    <scope>NUCLEOTIDE SEQUENCE [LARGE SCALE GENOMIC DNA]</scope>
    <source>
        <strain evidence="6 7">KCTC 42655</strain>
    </source>
</reference>
<comment type="caution">
    <text evidence="6">The sequence shown here is derived from an EMBL/GenBank/DDBJ whole genome shotgun (WGS) entry which is preliminary data.</text>
</comment>
<feature type="transmembrane region" description="Helical" evidence="5">
    <location>
        <begin position="49"/>
        <end position="66"/>
    </location>
</feature>
<feature type="transmembrane region" description="Helical" evidence="5">
    <location>
        <begin position="137"/>
        <end position="161"/>
    </location>
</feature>
<keyword evidence="7" id="KW-1185">Reference proteome</keyword>
<evidence type="ECO:0000256" key="5">
    <source>
        <dbReference type="SAM" id="Phobius"/>
    </source>
</evidence>
<evidence type="ECO:0000256" key="2">
    <source>
        <dbReference type="ARBA" id="ARBA00022692"/>
    </source>
</evidence>
<accession>A0ABV2CPQ7</accession>
<name>A0ABV2CPQ7_9RHOO</name>
<dbReference type="InterPro" id="IPR059112">
    <property type="entry name" value="CysZ/EI24"/>
</dbReference>
<dbReference type="Pfam" id="PF07264">
    <property type="entry name" value="EI24"/>
    <property type="match status" value="1"/>
</dbReference>
<gene>
    <name evidence="6" type="ORF">ABVT11_08670</name>
</gene>
<dbReference type="Proteomes" id="UP001548590">
    <property type="component" value="Unassembled WGS sequence"/>
</dbReference>
<evidence type="ECO:0000313" key="6">
    <source>
        <dbReference type="EMBL" id="MET1489898.1"/>
    </source>
</evidence>
<evidence type="ECO:0000256" key="4">
    <source>
        <dbReference type="ARBA" id="ARBA00023136"/>
    </source>
</evidence>
<feature type="transmembrane region" description="Helical" evidence="5">
    <location>
        <begin position="20"/>
        <end position="42"/>
    </location>
</feature>
<dbReference type="EMBL" id="JBEWLZ010000004">
    <property type="protein sequence ID" value="MET1489898.1"/>
    <property type="molecule type" value="Genomic_DNA"/>
</dbReference>
<feature type="transmembrane region" description="Helical" evidence="5">
    <location>
        <begin position="208"/>
        <end position="232"/>
    </location>
</feature>
<organism evidence="6 7">
    <name type="scientific">Uliginosibacterium paludis</name>
    <dbReference type="NCBI Taxonomy" id="1615952"/>
    <lineage>
        <taxon>Bacteria</taxon>
        <taxon>Pseudomonadati</taxon>
        <taxon>Pseudomonadota</taxon>
        <taxon>Betaproteobacteria</taxon>
        <taxon>Rhodocyclales</taxon>
        <taxon>Zoogloeaceae</taxon>
        <taxon>Uliginosibacterium</taxon>
    </lineage>
</organism>
<proteinExistence type="predicted"/>
<keyword evidence="3 5" id="KW-1133">Transmembrane helix</keyword>
<protein>
    <submittedName>
        <fullName evidence="6">EI24 domain-containing protein</fullName>
    </submittedName>
</protein>
<evidence type="ECO:0000256" key="3">
    <source>
        <dbReference type="ARBA" id="ARBA00022989"/>
    </source>
</evidence>
<keyword evidence="4 5" id="KW-0472">Membrane</keyword>
<evidence type="ECO:0000313" key="7">
    <source>
        <dbReference type="Proteomes" id="UP001548590"/>
    </source>
</evidence>